<keyword evidence="2" id="KW-1185">Reference proteome</keyword>
<gene>
    <name evidence="1" type="ORF">F4560_008595</name>
</gene>
<dbReference type="AlphaFoldDB" id="A0A7W9M628"/>
<reference evidence="1 2" key="1">
    <citation type="submission" date="2020-08" db="EMBL/GenBank/DDBJ databases">
        <title>Sequencing the genomes of 1000 actinobacteria strains.</title>
        <authorList>
            <person name="Klenk H.-P."/>
        </authorList>
    </citation>
    <scope>NUCLEOTIDE SEQUENCE [LARGE SCALE GENOMIC DNA]</scope>
    <source>
        <strain evidence="1 2">DSM 45486</strain>
    </source>
</reference>
<comment type="caution">
    <text evidence="1">The sequence shown here is derived from an EMBL/GenBank/DDBJ whole genome shotgun (WGS) entry which is preliminary data.</text>
</comment>
<dbReference type="InterPro" id="IPR047951">
    <property type="entry name" value="Transpos_ISL3"/>
</dbReference>
<organism evidence="1 2">
    <name type="scientific">Saccharothrix ecbatanensis</name>
    <dbReference type="NCBI Taxonomy" id="1105145"/>
    <lineage>
        <taxon>Bacteria</taxon>
        <taxon>Bacillati</taxon>
        <taxon>Actinomycetota</taxon>
        <taxon>Actinomycetes</taxon>
        <taxon>Pseudonocardiales</taxon>
        <taxon>Pseudonocardiaceae</taxon>
        <taxon>Saccharothrix</taxon>
    </lineage>
</organism>
<proteinExistence type="predicted"/>
<dbReference type="RefSeq" id="WP_184928682.1">
    <property type="nucleotide sequence ID" value="NZ_JACHMO010000001.1"/>
</dbReference>
<protein>
    <submittedName>
        <fullName evidence="1">Transposase</fullName>
    </submittedName>
</protein>
<dbReference type="PANTHER" id="PTHR33498:SF1">
    <property type="entry name" value="TRANSPOSASE FOR INSERTION SEQUENCE ELEMENT IS1557"/>
    <property type="match status" value="1"/>
</dbReference>
<evidence type="ECO:0000313" key="1">
    <source>
        <dbReference type="EMBL" id="MBB5808827.1"/>
    </source>
</evidence>
<sequence>MDRAVDRPHLRTLTNGLAIDWSAVHAAFALPYHNGRTECGNTRTKTIMRQMHGCAGFELFCHRILLP</sequence>
<evidence type="ECO:0000313" key="2">
    <source>
        <dbReference type="Proteomes" id="UP000552097"/>
    </source>
</evidence>
<accession>A0A7W9M628</accession>
<name>A0A7W9M628_9PSEU</name>
<dbReference type="PANTHER" id="PTHR33498">
    <property type="entry name" value="TRANSPOSASE FOR INSERTION SEQUENCE ELEMENT IS1557"/>
    <property type="match status" value="1"/>
</dbReference>
<dbReference type="Proteomes" id="UP000552097">
    <property type="component" value="Unassembled WGS sequence"/>
</dbReference>
<dbReference type="EMBL" id="JACHMO010000001">
    <property type="protein sequence ID" value="MBB5808827.1"/>
    <property type="molecule type" value="Genomic_DNA"/>
</dbReference>